<protein>
    <submittedName>
        <fullName evidence="1">Uncharacterized protein</fullName>
    </submittedName>
</protein>
<dbReference type="OrthoDB" id="5596992at2759"/>
<proteinExistence type="predicted"/>
<gene>
    <name evidence="1" type="ORF">DM01DRAFT_1406717</name>
</gene>
<accession>A0A1X2GLC4</accession>
<comment type="caution">
    <text evidence="1">The sequence shown here is derived from an EMBL/GenBank/DDBJ whole genome shotgun (WGS) entry which is preliminary data.</text>
</comment>
<dbReference type="AlphaFoldDB" id="A0A1X2GLC4"/>
<evidence type="ECO:0000313" key="2">
    <source>
        <dbReference type="Proteomes" id="UP000242146"/>
    </source>
</evidence>
<dbReference type="EMBL" id="MCGT01000010">
    <property type="protein sequence ID" value="ORX56412.1"/>
    <property type="molecule type" value="Genomic_DNA"/>
</dbReference>
<dbReference type="Proteomes" id="UP000242146">
    <property type="component" value="Unassembled WGS sequence"/>
</dbReference>
<organism evidence="1 2">
    <name type="scientific">Hesseltinella vesiculosa</name>
    <dbReference type="NCBI Taxonomy" id="101127"/>
    <lineage>
        <taxon>Eukaryota</taxon>
        <taxon>Fungi</taxon>
        <taxon>Fungi incertae sedis</taxon>
        <taxon>Mucoromycota</taxon>
        <taxon>Mucoromycotina</taxon>
        <taxon>Mucoromycetes</taxon>
        <taxon>Mucorales</taxon>
        <taxon>Cunninghamellaceae</taxon>
        <taxon>Hesseltinella</taxon>
    </lineage>
</organism>
<evidence type="ECO:0000313" key="1">
    <source>
        <dbReference type="EMBL" id="ORX56412.1"/>
    </source>
</evidence>
<keyword evidence="2" id="KW-1185">Reference proteome</keyword>
<sequence>MQPANQDIPTSQDPSNEQDANIDLTAKSWIQEQLDKEVNRIHTIGSNVIPVKILNCGVIPNFDMRKARAVNRIELDTNFDVNKIEQVMVSPAVPYPHKDHYFYVNVVLVTGSPIPLIAPYLYHNAVKVTQPEKKDGDRTIPSKQVVLKNDLKEYLFINKQGVRARFSIHEYHNV</sequence>
<name>A0A1X2GLC4_9FUNG</name>
<reference evidence="1 2" key="1">
    <citation type="submission" date="2016-07" db="EMBL/GenBank/DDBJ databases">
        <title>Pervasive Adenine N6-methylation of Active Genes in Fungi.</title>
        <authorList>
            <consortium name="DOE Joint Genome Institute"/>
            <person name="Mondo S.J."/>
            <person name="Dannebaum R.O."/>
            <person name="Kuo R.C."/>
            <person name="Labutti K."/>
            <person name="Haridas S."/>
            <person name="Kuo A."/>
            <person name="Salamov A."/>
            <person name="Ahrendt S.R."/>
            <person name="Lipzen A."/>
            <person name="Sullivan W."/>
            <person name="Andreopoulos W.B."/>
            <person name="Clum A."/>
            <person name="Lindquist E."/>
            <person name="Daum C."/>
            <person name="Ramamoorthy G.K."/>
            <person name="Gryganskyi A."/>
            <person name="Culley D."/>
            <person name="Magnuson J.K."/>
            <person name="James T.Y."/>
            <person name="O'Malley M.A."/>
            <person name="Stajich J.E."/>
            <person name="Spatafora J.W."/>
            <person name="Visel A."/>
            <person name="Grigoriev I.V."/>
        </authorList>
    </citation>
    <scope>NUCLEOTIDE SEQUENCE [LARGE SCALE GENOMIC DNA]</scope>
    <source>
        <strain evidence="1 2">NRRL 3301</strain>
    </source>
</reference>